<gene>
    <name evidence="1" type="ORF">CEXT_750151</name>
</gene>
<evidence type="ECO:0000313" key="2">
    <source>
        <dbReference type="Proteomes" id="UP001054945"/>
    </source>
</evidence>
<comment type="caution">
    <text evidence="1">The sequence shown here is derived from an EMBL/GenBank/DDBJ whole genome shotgun (WGS) entry which is preliminary data.</text>
</comment>
<evidence type="ECO:0000313" key="1">
    <source>
        <dbReference type="EMBL" id="GIX88273.1"/>
    </source>
</evidence>
<reference evidence="1 2" key="1">
    <citation type="submission" date="2021-06" db="EMBL/GenBank/DDBJ databases">
        <title>Caerostris extrusa draft genome.</title>
        <authorList>
            <person name="Kono N."/>
            <person name="Arakawa K."/>
        </authorList>
    </citation>
    <scope>NUCLEOTIDE SEQUENCE [LARGE SCALE GENOMIC DNA]</scope>
</reference>
<proteinExistence type="predicted"/>
<dbReference type="AlphaFoldDB" id="A0AAV4NU73"/>
<name>A0AAV4NU73_CAEEX</name>
<protein>
    <submittedName>
        <fullName evidence="1">Uncharacterized protein</fullName>
    </submittedName>
</protein>
<dbReference type="Proteomes" id="UP001054945">
    <property type="component" value="Unassembled WGS sequence"/>
</dbReference>
<keyword evidence="2" id="KW-1185">Reference proteome</keyword>
<sequence length="181" mass="19761">MTRYLVWQSLNPTAKPPCCEGVGGPGFPGGGAGGRVRVRPGEFADFEANQHQCVLKMRRIEPLAAPPGGAPVRRLSGPVGDVHRHHPLTVSHQTFDQFLFSSYIIAPFHSSPSLLLVASSSLGLNPTVYQVSSEGGWWRARNEDSPPLRGVPWATPWLKVRPAEKLPTGYISTRKDLCLKD</sequence>
<dbReference type="EMBL" id="BPLR01003747">
    <property type="protein sequence ID" value="GIX88273.1"/>
    <property type="molecule type" value="Genomic_DNA"/>
</dbReference>
<organism evidence="1 2">
    <name type="scientific">Caerostris extrusa</name>
    <name type="common">Bark spider</name>
    <name type="synonym">Caerostris bankana</name>
    <dbReference type="NCBI Taxonomy" id="172846"/>
    <lineage>
        <taxon>Eukaryota</taxon>
        <taxon>Metazoa</taxon>
        <taxon>Ecdysozoa</taxon>
        <taxon>Arthropoda</taxon>
        <taxon>Chelicerata</taxon>
        <taxon>Arachnida</taxon>
        <taxon>Araneae</taxon>
        <taxon>Araneomorphae</taxon>
        <taxon>Entelegynae</taxon>
        <taxon>Araneoidea</taxon>
        <taxon>Araneidae</taxon>
        <taxon>Caerostris</taxon>
    </lineage>
</organism>
<accession>A0AAV4NU73</accession>